<comment type="catalytic activity">
    <reaction evidence="4">
        <text>a ribonucleoside 5'-triphosphate + H2O = a ribonucleoside 5'-phosphate + diphosphate + H(+)</text>
        <dbReference type="Rhea" id="RHEA:23996"/>
        <dbReference type="ChEBI" id="CHEBI:15377"/>
        <dbReference type="ChEBI" id="CHEBI:15378"/>
        <dbReference type="ChEBI" id="CHEBI:33019"/>
        <dbReference type="ChEBI" id="CHEBI:58043"/>
        <dbReference type="ChEBI" id="CHEBI:61557"/>
        <dbReference type="EC" id="3.6.1.9"/>
    </reaction>
</comment>
<comment type="caution">
    <text evidence="4">Lacks conserved residue(s) required for the propagation of feature annotation.</text>
</comment>
<evidence type="ECO:0000256" key="4">
    <source>
        <dbReference type="HAMAP-Rule" id="MF_00528"/>
    </source>
</evidence>
<name>A0A0W0TLH7_9GAMM</name>
<dbReference type="HAMAP" id="MF_00528">
    <property type="entry name" value="Maf"/>
    <property type="match status" value="1"/>
</dbReference>
<reference evidence="5 7" key="1">
    <citation type="submission" date="2015-11" db="EMBL/GenBank/DDBJ databases">
        <title>Genomic analysis of 38 Legionella species identifies large and diverse effector repertoires.</title>
        <authorList>
            <person name="Burstein D."/>
            <person name="Amaro F."/>
            <person name="Zusman T."/>
            <person name="Lifshitz Z."/>
            <person name="Cohen O."/>
            <person name="Gilbert J.A."/>
            <person name="Pupko T."/>
            <person name="Shuman H.A."/>
            <person name="Segal G."/>
        </authorList>
    </citation>
    <scope>NUCLEOTIDE SEQUENCE [LARGE SCALE GENOMIC DNA]</scope>
    <source>
        <strain evidence="5 7">WO-44C</strain>
    </source>
</reference>
<comment type="catalytic activity">
    <reaction evidence="4">
        <text>a 2'-deoxyribonucleoside 5'-triphosphate + H2O = a 2'-deoxyribonucleoside 5'-phosphate + diphosphate + H(+)</text>
        <dbReference type="Rhea" id="RHEA:44644"/>
        <dbReference type="ChEBI" id="CHEBI:15377"/>
        <dbReference type="ChEBI" id="CHEBI:15378"/>
        <dbReference type="ChEBI" id="CHEBI:33019"/>
        <dbReference type="ChEBI" id="CHEBI:61560"/>
        <dbReference type="ChEBI" id="CHEBI:65317"/>
        <dbReference type="EC" id="3.6.1.9"/>
    </reaction>
</comment>
<sequence>MSDFIHQQPIILASASQSRIQLLRALGLQFEVIPANCDEENLKKTFTGSKLELAALLARSKAMEISQHYPNYFVIGADQLCLIGEQCLDKPMNHPTAVTHLRLLSGKTHQQISACCLVKAGEIVWQGYETATLTMRELNDKTIESYLKLEQPYQSCGAYHYEGSAKWLFKEVQGSDSTIRGLPLQSLMQAMIAYQIVLI</sequence>
<dbReference type="PANTHER" id="PTHR43213:SF5">
    <property type="entry name" value="BIFUNCTIONAL DTTP_UTP PYROPHOSPHATASE_METHYLTRANSFERASE PROTEIN-RELATED"/>
    <property type="match status" value="1"/>
</dbReference>
<evidence type="ECO:0000313" key="8">
    <source>
        <dbReference type="Proteomes" id="UP000251942"/>
    </source>
</evidence>
<dbReference type="EMBL" id="LNYB01000081">
    <property type="protein sequence ID" value="KTC96365.1"/>
    <property type="molecule type" value="Genomic_DNA"/>
</dbReference>
<dbReference type="RefSeq" id="WP_058446689.1">
    <property type="nucleotide sequence ID" value="NZ_CAAAHT010000001.1"/>
</dbReference>
<comment type="function">
    <text evidence="4">Nucleoside triphosphate pyrophosphatase. May have a dual role in cell division arrest and in preventing the incorporation of modified nucleotides into cellular nucleic acids.</text>
</comment>
<keyword evidence="4" id="KW-0963">Cytoplasm</keyword>
<dbReference type="CDD" id="cd00555">
    <property type="entry name" value="Maf"/>
    <property type="match status" value="1"/>
</dbReference>
<dbReference type="InterPro" id="IPR029001">
    <property type="entry name" value="ITPase-like_fam"/>
</dbReference>
<keyword evidence="7" id="KW-1185">Reference proteome</keyword>
<evidence type="ECO:0000313" key="6">
    <source>
        <dbReference type="EMBL" id="SPX61406.1"/>
    </source>
</evidence>
<dbReference type="GO" id="GO:0005737">
    <property type="term" value="C:cytoplasm"/>
    <property type="evidence" value="ECO:0007669"/>
    <property type="project" value="UniProtKB-SubCell"/>
</dbReference>
<organism evidence="5 7">
    <name type="scientific">Legionella feeleii</name>
    <dbReference type="NCBI Taxonomy" id="453"/>
    <lineage>
        <taxon>Bacteria</taxon>
        <taxon>Pseudomonadati</taxon>
        <taxon>Pseudomonadota</taxon>
        <taxon>Gammaproteobacteria</taxon>
        <taxon>Legionellales</taxon>
        <taxon>Legionellaceae</taxon>
        <taxon>Legionella</taxon>
    </lineage>
</organism>
<dbReference type="EC" id="3.6.1.9" evidence="4"/>
<proteinExistence type="inferred from homology"/>
<comment type="subcellular location">
    <subcellularLocation>
        <location evidence="4">Cytoplasm</location>
    </subcellularLocation>
</comment>
<evidence type="ECO:0000313" key="7">
    <source>
        <dbReference type="Proteomes" id="UP000054698"/>
    </source>
</evidence>
<dbReference type="PATRIC" id="fig|453.4.peg.2367"/>
<dbReference type="EMBL" id="UASS01000020">
    <property type="protein sequence ID" value="SPX61406.1"/>
    <property type="molecule type" value="Genomic_DNA"/>
</dbReference>
<dbReference type="STRING" id="453.Lfee_2163"/>
<protein>
    <recommendedName>
        <fullName evidence="4">Nucleoside triphosphate pyrophosphatase</fullName>
        <ecNumber evidence="4">3.6.1.9</ecNumber>
    </recommendedName>
    <alternativeName>
        <fullName evidence="4">Nucleotide pyrophosphatase</fullName>
        <shortName evidence="4">Nucleotide PPase</shortName>
    </alternativeName>
</protein>
<evidence type="ECO:0000256" key="2">
    <source>
        <dbReference type="ARBA" id="ARBA00022801"/>
    </source>
</evidence>
<dbReference type="AlphaFoldDB" id="A0A0W0TLH7"/>
<evidence type="ECO:0000313" key="5">
    <source>
        <dbReference type="EMBL" id="KTC96365.1"/>
    </source>
</evidence>
<feature type="active site" description="Proton acceptor" evidence="4">
    <location>
        <position position="78"/>
    </location>
</feature>
<dbReference type="SUPFAM" id="SSF52972">
    <property type="entry name" value="ITPase-like"/>
    <property type="match status" value="1"/>
</dbReference>
<dbReference type="Proteomes" id="UP000054698">
    <property type="component" value="Unassembled WGS sequence"/>
</dbReference>
<dbReference type="PANTHER" id="PTHR43213">
    <property type="entry name" value="BIFUNCTIONAL DTTP/UTP PYROPHOSPHATASE/METHYLTRANSFERASE PROTEIN-RELATED"/>
    <property type="match status" value="1"/>
</dbReference>
<dbReference type="PIRSF" id="PIRSF006305">
    <property type="entry name" value="Maf"/>
    <property type="match status" value="1"/>
</dbReference>
<dbReference type="GO" id="GO:0047429">
    <property type="term" value="F:nucleoside triphosphate diphosphatase activity"/>
    <property type="evidence" value="ECO:0007669"/>
    <property type="project" value="UniProtKB-EC"/>
</dbReference>
<comment type="similarity">
    <text evidence="4">Belongs to the Maf family.</text>
</comment>
<evidence type="ECO:0000256" key="1">
    <source>
        <dbReference type="ARBA" id="ARBA00001968"/>
    </source>
</evidence>
<dbReference type="Pfam" id="PF02545">
    <property type="entry name" value="Maf"/>
    <property type="match status" value="1"/>
</dbReference>
<evidence type="ECO:0000256" key="3">
    <source>
        <dbReference type="ARBA" id="ARBA00023080"/>
    </source>
</evidence>
<reference evidence="6 8" key="2">
    <citation type="submission" date="2018-06" db="EMBL/GenBank/DDBJ databases">
        <authorList>
            <consortium name="Pathogen Informatics"/>
            <person name="Doyle S."/>
        </authorList>
    </citation>
    <scope>NUCLEOTIDE SEQUENCE [LARGE SCALE GENOMIC DNA]</scope>
    <source>
        <strain evidence="6 8">NCTC12022</strain>
    </source>
</reference>
<accession>A0A0W0TLH7</accession>
<dbReference type="Gene3D" id="3.90.950.10">
    <property type="match status" value="1"/>
</dbReference>
<keyword evidence="3 4" id="KW-0546">Nucleotide metabolism</keyword>
<gene>
    <name evidence="6" type="primary">maf</name>
    <name evidence="5" type="ORF">Lfee_2163</name>
    <name evidence="6" type="ORF">NCTC12022_02146</name>
</gene>
<keyword evidence="2 4" id="KW-0378">Hydrolase</keyword>
<dbReference type="OrthoDB" id="9813694at2"/>
<dbReference type="NCBIfam" id="TIGR00172">
    <property type="entry name" value="maf"/>
    <property type="match status" value="1"/>
</dbReference>
<comment type="cofactor">
    <cofactor evidence="1 4">
        <name>a divalent metal cation</name>
        <dbReference type="ChEBI" id="CHEBI:60240"/>
    </cofactor>
</comment>
<dbReference type="Proteomes" id="UP000251942">
    <property type="component" value="Unassembled WGS sequence"/>
</dbReference>
<dbReference type="InterPro" id="IPR003697">
    <property type="entry name" value="Maf-like"/>
</dbReference>
<dbReference type="GO" id="GO:0009117">
    <property type="term" value="P:nucleotide metabolic process"/>
    <property type="evidence" value="ECO:0007669"/>
    <property type="project" value="UniProtKB-KW"/>
</dbReference>